<proteinExistence type="predicted"/>
<gene>
    <name evidence="2" type="ORF">ZIOFF_036300</name>
</gene>
<name>A0A8J5GBB8_ZINOF</name>
<dbReference type="Proteomes" id="UP000734854">
    <property type="component" value="Unassembled WGS sequence"/>
</dbReference>
<protein>
    <recommendedName>
        <fullName evidence="4">UspA domain-containing protein</fullName>
    </recommendedName>
</protein>
<feature type="region of interest" description="Disordered" evidence="1">
    <location>
        <begin position="1"/>
        <end position="24"/>
    </location>
</feature>
<dbReference type="EMBL" id="JACMSC010000010">
    <property type="protein sequence ID" value="KAG6503976.1"/>
    <property type="molecule type" value="Genomic_DNA"/>
</dbReference>
<dbReference type="Gene3D" id="3.40.50.620">
    <property type="entry name" value="HUPs"/>
    <property type="match status" value="1"/>
</dbReference>
<reference evidence="2 3" key="1">
    <citation type="submission" date="2020-08" db="EMBL/GenBank/DDBJ databases">
        <title>Plant Genome Project.</title>
        <authorList>
            <person name="Zhang R.-G."/>
        </authorList>
    </citation>
    <scope>NUCLEOTIDE SEQUENCE [LARGE SCALE GENOMIC DNA]</scope>
    <source>
        <tissue evidence="2">Rhizome</tissue>
    </source>
</reference>
<evidence type="ECO:0000313" key="2">
    <source>
        <dbReference type="EMBL" id="KAG6503976.1"/>
    </source>
</evidence>
<dbReference type="AlphaFoldDB" id="A0A8J5GBB8"/>
<feature type="compositionally biased region" description="Low complexity" evidence="1">
    <location>
        <begin position="12"/>
        <end position="24"/>
    </location>
</feature>
<keyword evidence="3" id="KW-1185">Reference proteome</keyword>
<sequence length="91" mass="9491">MESEGKEPPPVAAAEAKAEAAGSGEFSKKMKVMAAVDESEGSLHALSWALDNLFPSSSGDSPAAASLGRLILLHVQQPLQHFMHPVGPCTH</sequence>
<evidence type="ECO:0000256" key="1">
    <source>
        <dbReference type="SAM" id="MobiDB-lite"/>
    </source>
</evidence>
<accession>A0A8J5GBB8</accession>
<organism evidence="2 3">
    <name type="scientific">Zingiber officinale</name>
    <name type="common">Ginger</name>
    <name type="synonym">Amomum zingiber</name>
    <dbReference type="NCBI Taxonomy" id="94328"/>
    <lineage>
        <taxon>Eukaryota</taxon>
        <taxon>Viridiplantae</taxon>
        <taxon>Streptophyta</taxon>
        <taxon>Embryophyta</taxon>
        <taxon>Tracheophyta</taxon>
        <taxon>Spermatophyta</taxon>
        <taxon>Magnoliopsida</taxon>
        <taxon>Liliopsida</taxon>
        <taxon>Zingiberales</taxon>
        <taxon>Zingiberaceae</taxon>
        <taxon>Zingiber</taxon>
    </lineage>
</organism>
<dbReference type="InterPro" id="IPR014729">
    <property type="entry name" value="Rossmann-like_a/b/a_fold"/>
</dbReference>
<evidence type="ECO:0008006" key="4">
    <source>
        <dbReference type="Google" id="ProtNLM"/>
    </source>
</evidence>
<comment type="caution">
    <text evidence="2">The sequence shown here is derived from an EMBL/GenBank/DDBJ whole genome shotgun (WGS) entry which is preliminary data.</text>
</comment>
<evidence type="ECO:0000313" key="3">
    <source>
        <dbReference type="Proteomes" id="UP000734854"/>
    </source>
</evidence>